<sequence length="463" mass="51403">MEALLACIDIPPNCHDAIPLLNLENQSFSKLFKRILKRLEKGETCVQKTLPKLSNDGTEEESEYVLIGTIEEENSRILFARLLNSSGSNEIYKLPFFRFTVRKIDEPITKQNQDVANNSIEPYLHDTFKRLDDKMENFSTQLSKLVESLSQKSAPGSARKPKTPAATASVNTAASKPTLTSKPILAPQLSPTSTPKSAPASVLKPGSIPKLASTPKSMVINQAGALVSSTANKLKSTPIKPSSDHVLERQLLNESGTKKKQTESLTQAHSQIENPRFASMIDKAIDHVLDRIHKGKDIKIGPMLQERLCSINRCNNNTMDHIELSNHVDMDDEGDDVNDANLTTYNNNNVVYDRNQHNLNVKPKKNLVAISPCVSFMMKPVQSSATTTTTTTTSSSSGNNIKLNTTNNRKHQLSTEDYEELEAVLQNDAGVSSIHYSNDTTDYIVSNDNERKHKHKKRKHSDD</sequence>
<feature type="compositionally biased region" description="Low complexity" evidence="1">
    <location>
        <begin position="190"/>
        <end position="201"/>
    </location>
</feature>
<evidence type="ECO:0000313" key="3">
    <source>
        <dbReference type="WBParaSite" id="Smp_130330.1"/>
    </source>
</evidence>
<evidence type="ECO:0000256" key="1">
    <source>
        <dbReference type="SAM" id="MobiDB-lite"/>
    </source>
</evidence>
<feature type="region of interest" description="Disordered" evidence="1">
    <location>
        <begin position="382"/>
        <end position="411"/>
    </location>
</feature>
<name>A0A3Q0KLL0_SCHMA</name>
<proteinExistence type="predicted"/>
<feature type="region of interest" description="Disordered" evidence="1">
    <location>
        <begin position="149"/>
        <end position="209"/>
    </location>
</feature>
<feature type="compositionally biased region" description="Basic residues" evidence="1">
    <location>
        <begin position="452"/>
        <end position="463"/>
    </location>
</feature>
<feature type="compositionally biased region" description="Polar residues" evidence="1">
    <location>
        <begin position="398"/>
        <end position="407"/>
    </location>
</feature>
<evidence type="ECO:0000313" key="2">
    <source>
        <dbReference type="Proteomes" id="UP000008854"/>
    </source>
</evidence>
<reference evidence="3" key="2">
    <citation type="submission" date="2018-12" db="UniProtKB">
        <authorList>
            <consortium name="WormBaseParasite"/>
        </authorList>
    </citation>
    <scope>IDENTIFICATION</scope>
    <source>
        <strain evidence="3">Puerto Rican</strain>
    </source>
</reference>
<feature type="compositionally biased region" description="Polar residues" evidence="1">
    <location>
        <begin position="434"/>
        <end position="447"/>
    </location>
</feature>
<accession>A0A3Q0KLL0</accession>
<keyword evidence="2" id="KW-1185">Reference proteome</keyword>
<feature type="region of interest" description="Disordered" evidence="1">
    <location>
        <begin position="431"/>
        <end position="463"/>
    </location>
</feature>
<dbReference type="Proteomes" id="UP000008854">
    <property type="component" value="Unassembled WGS sequence"/>
</dbReference>
<dbReference type="AlphaFoldDB" id="A0A3Q0KLL0"/>
<reference evidence="2" key="1">
    <citation type="journal article" date="2012" name="PLoS Negl. Trop. Dis.">
        <title>A systematically improved high quality genome and transcriptome of the human blood fluke Schistosoma mansoni.</title>
        <authorList>
            <person name="Protasio A.V."/>
            <person name="Tsai I.J."/>
            <person name="Babbage A."/>
            <person name="Nichol S."/>
            <person name="Hunt M."/>
            <person name="Aslett M.A."/>
            <person name="De Silva N."/>
            <person name="Velarde G.S."/>
            <person name="Anderson T.J."/>
            <person name="Clark R.C."/>
            <person name="Davidson C."/>
            <person name="Dillon G.P."/>
            <person name="Holroyd N.E."/>
            <person name="LoVerde P.T."/>
            <person name="Lloyd C."/>
            <person name="McQuillan J."/>
            <person name="Oliveira G."/>
            <person name="Otto T.D."/>
            <person name="Parker-Manuel S.J."/>
            <person name="Quail M.A."/>
            <person name="Wilson R.A."/>
            <person name="Zerlotini A."/>
            <person name="Dunne D.W."/>
            <person name="Berriman M."/>
        </authorList>
    </citation>
    <scope>NUCLEOTIDE SEQUENCE [LARGE SCALE GENOMIC DNA]</scope>
    <source>
        <strain evidence="2">Puerto Rican</strain>
    </source>
</reference>
<feature type="compositionally biased region" description="Polar residues" evidence="1">
    <location>
        <begin position="166"/>
        <end position="181"/>
    </location>
</feature>
<dbReference type="InParanoid" id="A0A3Q0KLL0"/>
<organism evidence="2 3">
    <name type="scientific">Schistosoma mansoni</name>
    <name type="common">Blood fluke</name>
    <dbReference type="NCBI Taxonomy" id="6183"/>
    <lineage>
        <taxon>Eukaryota</taxon>
        <taxon>Metazoa</taxon>
        <taxon>Spiralia</taxon>
        <taxon>Lophotrochozoa</taxon>
        <taxon>Platyhelminthes</taxon>
        <taxon>Trematoda</taxon>
        <taxon>Digenea</taxon>
        <taxon>Strigeidida</taxon>
        <taxon>Schistosomatoidea</taxon>
        <taxon>Schistosomatidae</taxon>
        <taxon>Schistosoma</taxon>
    </lineage>
</organism>
<dbReference type="WBParaSite" id="Smp_130330.1">
    <property type="protein sequence ID" value="Smp_130330.1"/>
    <property type="gene ID" value="Smp_130330"/>
</dbReference>
<feature type="compositionally biased region" description="Low complexity" evidence="1">
    <location>
        <begin position="383"/>
        <end position="397"/>
    </location>
</feature>
<protein>
    <submittedName>
        <fullName evidence="3">UDENN domain-containing protein</fullName>
    </submittedName>
</protein>